<dbReference type="EMBL" id="PVTR01000007">
    <property type="protein sequence ID" value="PRY86978.1"/>
    <property type="molecule type" value="Genomic_DNA"/>
</dbReference>
<sequence length="125" mass="14681">MFELEKNEIKFLYNGNNQKDKEAYAYVLTLHKHKINELDVSKNDLTPTQLVELAAKMKMRIIDLFDKKSDYFKENIEGNEIEEEDLLDILIKEKSALKTPIIISKGIIKIIDYPRDTINLDMTFK</sequence>
<gene>
    <name evidence="3" type="ORF">CLW00_10746</name>
</gene>
<name>A0A2T0WJU2_9BACT</name>
<dbReference type="AlphaFoldDB" id="A0A2T0WJU2"/>
<comment type="caution">
    <text evidence="3">The sequence shown here is derived from an EMBL/GenBank/DDBJ whole genome shotgun (WGS) entry which is preliminary data.</text>
</comment>
<organism evidence="3 4">
    <name type="scientific">Mongoliibacter ruber</name>
    <dbReference type="NCBI Taxonomy" id="1750599"/>
    <lineage>
        <taxon>Bacteria</taxon>
        <taxon>Pseudomonadati</taxon>
        <taxon>Bacteroidota</taxon>
        <taxon>Cytophagia</taxon>
        <taxon>Cytophagales</taxon>
        <taxon>Cyclobacteriaceae</taxon>
        <taxon>Mongoliibacter</taxon>
    </lineage>
</organism>
<protein>
    <submittedName>
        <fullName evidence="3">Arsenate reductase-like glutaredoxin family protein</fullName>
    </submittedName>
</protein>
<evidence type="ECO:0000313" key="3">
    <source>
        <dbReference type="EMBL" id="PRY86978.1"/>
    </source>
</evidence>
<evidence type="ECO:0000313" key="4">
    <source>
        <dbReference type="Proteomes" id="UP000238157"/>
    </source>
</evidence>
<comment type="similarity">
    <text evidence="1 2">Belongs to the ArsC family.</text>
</comment>
<dbReference type="OrthoDB" id="838847at2"/>
<dbReference type="InterPro" id="IPR006660">
    <property type="entry name" value="Arsenate_reductase-like"/>
</dbReference>
<dbReference type="PROSITE" id="PS51353">
    <property type="entry name" value="ARSC"/>
    <property type="match status" value="1"/>
</dbReference>
<accession>A0A2T0WJU2</accession>
<proteinExistence type="inferred from homology"/>
<dbReference type="Proteomes" id="UP000238157">
    <property type="component" value="Unassembled WGS sequence"/>
</dbReference>
<evidence type="ECO:0000256" key="1">
    <source>
        <dbReference type="ARBA" id="ARBA00007198"/>
    </source>
</evidence>
<reference evidence="3 4" key="1">
    <citation type="submission" date="2018-03" db="EMBL/GenBank/DDBJ databases">
        <title>Genomic Encyclopedia of Archaeal and Bacterial Type Strains, Phase II (KMG-II): from individual species to whole genera.</title>
        <authorList>
            <person name="Goeker M."/>
        </authorList>
    </citation>
    <scope>NUCLEOTIDE SEQUENCE [LARGE SCALE GENOMIC DNA]</scope>
    <source>
        <strain evidence="3 4">DSM 27929</strain>
    </source>
</reference>
<dbReference type="RefSeq" id="WP_106134009.1">
    <property type="nucleotide sequence ID" value="NZ_PVTR01000007.1"/>
</dbReference>
<keyword evidence="4" id="KW-1185">Reference proteome</keyword>
<dbReference type="SUPFAM" id="SSF52833">
    <property type="entry name" value="Thioredoxin-like"/>
    <property type="match status" value="1"/>
</dbReference>
<evidence type="ECO:0000256" key="2">
    <source>
        <dbReference type="PROSITE-ProRule" id="PRU01282"/>
    </source>
</evidence>
<dbReference type="Gene3D" id="3.40.30.10">
    <property type="entry name" value="Glutaredoxin"/>
    <property type="match status" value="1"/>
</dbReference>
<dbReference type="InterPro" id="IPR036249">
    <property type="entry name" value="Thioredoxin-like_sf"/>
</dbReference>